<feature type="transmembrane region" description="Helical" evidence="1">
    <location>
        <begin position="12"/>
        <end position="29"/>
    </location>
</feature>
<reference evidence="3" key="1">
    <citation type="submission" date="2016-04" db="EMBL/GenBank/DDBJ databases">
        <title>Complete Genome Sequences of Twelve Strains of a Stable Defined Moderately Diverse Mouse Microbiota 2 (sDMDMm2).</title>
        <authorList>
            <person name="Uchimura Y."/>
            <person name="Wyss M."/>
            <person name="Brugiroux S."/>
            <person name="Limenitakis J.P."/>
            <person name="Stecher B."/>
            <person name="McCoy K.D."/>
            <person name="Macpherson A.J."/>
        </authorList>
    </citation>
    <scope>NUCLEOTIDE SEQUENCE [LARGE SCALE GENOMIC DNA]</scope>
    <source>
        <strain evidence="3">YL27</strain>
    </source>
</reference>
<accession>A0A1B1S7Z7</accession>
<organism evidence="2 3">
    <name type="scientific">Muribaculum intestinale</name>
    <dbReference type="NCBI Taxonomy" id="1796646"/>
    <lineage>
        <taxon>Bacteria</taxon>
        <taxon>Pseudomonadati</taxon>
        <taxon>Bacteroidota</taxon>
        <taxon>Bacteroidia</taxon>
        <taxon>Bacteroidales</taxon>
        <taxon>Muribaculaceae</taxon>
        <taxon>Muribaculum</taxon>
    </lineage>
</organism>
<dbReference type="Proteomes" id="UP000186351">
    <property type="component" value="Chromosome"/>
</dbReference>
<dbReference type="KEGG" id="pary:A4V02_03785"/>
<dbReference type="AlphaFoldDB" id="A0A1B1S7Z7"/>
<accession>A0A1Z2XDQ1</accession>
<keyword evidence="1" id="KW-0472">Membrane</keyword>
<dbReference type="STRING" id="1796646.A4V02_03785"/>
<sequence length="385" mass="43613">MIRNFILQHKIFFITVLSLLLVKVIWVAWSCWGNGSFDKEKNDLLQRKNFLVSKIMVEPRKLLSEMPSGIGLQFQGEWALYSCSMQTEALSNLAGLYPETKEESITTIDSLIQIVKSSELRLYDKLRWGEDPLESLDGEDSHVSYLSHLAWMIGNYRRIGGNTKYNQLHDSICETMNRRILKSPILNIPTYPDEPVYVPDMMVAIVALSDYSALNNGKYSSTVTGWINRAKSEWIDAKTGLLVSFLDNNGQIEAPIKGSYSALNCYYLTKIDSTFAKEQYERLKTHFCQSLPASGIKEYHDRTCWLGMDIDAGPIILNLSPSGTAFAIGSATYFSDTIFRKSLLRTAEIAGHTIKWNDKRNYLLGDIALVGEAITLAMRTNVRKR</sequence>
<name>A0A1B1S7Z7_9BACT</name>
<evidence type="ECO:0000256" key="1">
    <source>
        <dbReference type="SAM" id="Phobius"/>
    </source>
</evidence>
<keyword evidence="1" id="KW-1133">Transmembrane helix</keyword>
<dbReference type="EMBL" id="CP015402">
    <property type="protein sequence ID" value="ANU62923.1"/>
    <property type="molecule type" value="Genomic_DNA"/>
</dbReference>
<dbReference type="RefSeq" id="WP_068960288.1">
    <property type="nucleotide sequence ID" value="NZ_CAJTAP010000074.1"/>
</dbReference>
<dbReference type="GeneID" id="65535967"/>
<evidence type="ECO:0000313" key="3">
    <source>
        <dbReference type="Proteomes" id="UP000186351"/>
    </source>
</evidence>
<dbReference type="OrthoDB" id="1086636at2"/>
<evidence type="ECO:0000313" key="2">
    <source>
        <dbReference type="EMBL" id="ANU62923.1"/>
    </source>
</evidence>
<gene>
    <name evidence="2" type="ORF">A4V02_03785</name>
</gene>
<keyword evidence="1" id="KW-0812">Transmembrane</keyword>
<proteinExistence type="predicted"/>
<protein>
    <submittedName>
        <fullName evidence="2">Uncharacterized protein</fullName>
    </submittedName>
</protein>
<keyword evidence="3" id="KW-1185">Reference proteome</keyword>